<sequence length="894" mass="99577">MLKSSVFAILLVFALFVHGQDQSGFISLDCGLPRNESYKETSGTDINYISDAPFIKTGISNSIAPEYKAYFQDQLFHLRSFPDGIRNCYRVNVTRGTRYLIRASFLHGNYDGQNTVPQFDLHLGANFWATVKDYKVNLSNSKEIIHVPLQDYVRVCLVNTGSGTPFISALEFRPLRNDTYVITSGSLALTFRFDMGSNNDVVYRYPTDVFDRMWEPYTENEWTQLNTSRVVNPSKNYQPPSVVMMTAAMPKNGSSRVDMHWNALDPRTGIVGDEFYVYMHFAELQELETNEFRAFDIAFNGDVWYEGFVPDSSQEITISKTSPSISTDGKYNFSLIQLENSTLPPIINAFEVFSRMDTSQSETDQDDVEAITNIRSNYGMKRNWDGDPCVPVSFMWEGLNCSNDGFDLPRIISLNLSSSGLTGEITPYISKLTMIQSLDLSNNSLTGSVPDFLSKLPNLRILNLEKNNLTGSVPVELIERSKSGSLSLSVGQNVYLCASDSCNKKKKSNPLIPISASIGALVVLLIAVAILVAVLIRRKQAVMLVSAFVNAKSYNQNDPFESRKRQFTYAEVTKITNNFEKVLGKGGSALVYYGLIDDSTPVAVKMLSLPSVQGNRNSQLENDTKQEHNYQQFLAEVKLLMTVYHGNLTSLVGYCNEGTNMGLIYEYMANGDLESHLSGKKANVLSWEARLRIAIDAAQGLEYLHDGCKPPIIHRDVKTANILLTENFRAKLADFGLSRFFANDGSTHISTIHIAGTPGYLDPDITNNSWLNEKSDVFSYGVVLLQIITSRPAICRTDDENPHISQWVRFTLVNGDITSIVDPRLEGNFEINSVSNAVKIAMACVSLTSNLRPGMSQVVTELKNCLAEELSAGSNYSSAIHESTSRIEFISLES</sequence>
<gene>
    <name evidence="19" type="ORF">TIFTF001_006521</name>
</gene>
<dbReference type="PROSITE" id="PS50011">
    <property type="entry name" value="PROTEIN_KINASE_DOM"/>
    <property type="match status" value="1"/>
</dbReference>
<dbReference type="Gene3D" id="3.30.200.20">
    <property type="entry name" value="Phosphorylase Kinase, domain 1"/>
    <property type="match status" value="1"/>
</dbReference>
<evidence type="ECO:0000256" key="1">
    <source>
        <dbReference type="ARBA" id="ARBA00004167"/>
    </source>
</evidence>
<keyword evidence="12 16" id="KW-1133">Transmembrane helix</keyword>
<dbReference type="FunFam" id="1.10.510.10:FF:000146">
    <property type="entry name" value="LRR receptor-like serine/threonine-protein kinase IOS1"/>
    <property type="match status" value="1"/>
</dbReference>
<dbReference type="FunFam" id="3.80.10.10:FF:000129">
    <property type="entry name" value="Leucine-rich repeat receptor-like kinase"/>
    <property type="match status" value="1"/>
</dbReference>
<evidence type="ECO:0000256" key="11">
    <source>
        <dbReference type="ARBA" id="ARBA00022840"/>
    </source>
</evidence>
<evidence type="ECO:0000256" key="17">
    <source>
        <dbReference type="SAM" id="SignalP"/>
    </source>
</evidence>
<evidence type="ECO:0000256" key="4">
    <source>
        <dbReference type="ARBA" id="ARBA00022614"/>
    </source>
</evidence>
<feature type="binding site" evidence="15">
    <location>
        <position position="605"/>
    </location>
    <ligand>
        <name>ATP</name>
        <dbReference type="ChEBI" id="CHEBI:30616"/>
    </ligand>
</feature>
<dbReference type="InterPro" id="IPR024788">
    <property type="entry name" value="Malectin-like_Carb-bd_dom"/>
</dbReference>
<dbReference type="PROSITE" id="PS00107">
    <property type="entry name" value="PROTEIN_KINASE_ATP"/>
    <property type="match status" value="1"/>
</dbReference>
<evidence type="ECO:0000256" key="5">
    <source>
        <dbReference type="ARBA" id="ARBA00022679"/>
    </source>
</evidence>
<keyword evidence="5" id="KW-0808">Transferase</keyword>
<reference evidence="19" key="1">
    <citation type="submission" date="2023-07" db="EMBL/GenBank/DDBJ databases">
        <title>draft genome sequence of fig (Ficus carica).</title>
        <authorList>
            <person name="Takahashi T."/>
            <person name="Nishimura K."/>
        </authorList>
    </citation>
    <scope>NUCLEOTIDE SEQUENCE</scope>
</reference>
<comment type="subcellular location">
    <subcellularLocation>
        <location evidence="1">Membrane</location>
        <topology evidence="1">Single-pass membrane protein</topology>
    </subcellularLocation>
</comment>
<proteinExistence type="predicted"/>
<organism evidence="19 20">
    <name type="scientific">Ficus carica</name>
    <name type="common">Common fig</name>
    <dbReference type="NCBI Taxonomy" id="3494"/>
    <lineage>
        <taxon>Eukaryota</taxon>
        <taxon>Viridiplantae</taxon>
        <taxon>Streptophyta</taxon>
        <taxon>Embryophyta</taxon>
        <taxon>Tracheophyta</taxon>
        <taxon>Spermatophyta</taxon>
        <taxon>Magnoliopsida</taxon>
        <taxon>eudicotyledons</taxon>
        <taxon>Gunneridae</taxon>
        <taxon>Pentapetalae</taxon>
        <taxon>rosids</taxon>
        <taxon>fabids</taxon>
        <taxon>Rosales</taxon>
        <taxon>Moraceae</taxon>
        <taxon>Ficeae</taxon>
        <taxon>Ficus</taxon>
    </lineage>
</organism>
<keyword evidence="10" id="KW-0418">Kinase</keyword>
<feature type="domain" description="Protein kinase" evidence="18">
    <location>
        <begin position="577"/>
        <end position="866"/>
    </location>
</feature>
<keyword evidence="4" id="KW-0433">Leucine-rich repeat</keyword>
<evidence type="ECO:0000256" key="12">
    <source>
        <dbReference type="ARBA" id="ARBA00022989"/>
    </source>
</evidence>
<evidence type="ECO:0000256" key="14">
    <source>
        <dbReference type="ARBA" id="ARBA00023170"/>
    </source>
</evidence>
<dbReference type="SMART" id="SM00220">
    <property type="entry name" value="S_TKc"/>
    <property type="match status" value="1"/>
</dbReference>
<evidence type="ECO:0000313" key="19">
    <source>
        <dbReference type="EMBL" id="GMN37090.1"/>
    </source>
</evidence>
<accession>A0AA88CYU0</accession>
<dbReference type="InterPro" id="IPR001611">
    <property type="entry name" value="Leu-rich_rpt"/>
</dbReference>
<dbReference type="Pfam" id="PF12819">
    <property type="entry name" value="Malectin_like"/>
    <property type="match status" value="1"/>
</dbReference>
<dbReference type="PROSITE" id="PS00108">
    <property type="entry name" value="PROTEIN_KINASE_ST"/>
    <property type="match status" value="1"/>
</dbReference>
<evidence type="ECO:0000256" key="13">
    <source>
        <dbReference type="ARBA" id="ARBA00023136"/>
    </source>
</evidence>
<keyword evidence="8" id="KW-0677">Repeat</keyword>
<evidence type="ECO:0000256" key="16">
    <source>
        <dbReference type="SAM" id="Phobius"/>
    </source>
</evidence>
<dbReference type="PANTHER" id="PTHR45631">
    <property type="entry name" value="OS07G0107800 PROTEIN-RELATED"/>
    <property type="match status" value="1"/>
</dbReference>
<evidence type="ECO:0000256" key="7">
    <source>
        <dbReference type="ARBA" id="ARBA00022729"/>
    </source>
</evidence>
<dbReference type="Gene3D" id="1.10.510.10">
    <property type="entry name" value="Transferase(Phosphotransferase) domain 1"/>
    <property type="match status" value="1"/>
</dbReference>
<keyword evidence="6 16" id="KW-0812">Transmembrane</keyword>
<feature type="signal peptide" evidence="17">
    <location>
        <begin position="1"/>
        <end position="19"/>
    </location>
</feature>
<dbReference type="SUPFAM" id="SSF52058">
    <property type="entry name" value="L domain-like"/>
    <property type="match status" value="1"/>
</dbReference>
<protein>
    <recommendedName>
        <fullName evidence="18">Protein kinase domain-containing protein</fullName>
    </recommendedName>
</protein>
<feature type="chain" id="PRO_5041737733" description="Protein kinase domain-containing protein" evidence="17">
    <location>
        <begin position="20"/>
        <end position="894"/>
    </location>
</feature>
<keyword evidence="11 15" id="KW-0067">ATP-binding</keyword>
<dbReference type="GO" id="GO:0005524">
    <property type="term" value="F:ATP binding"/>
    <property type="evidence" value="ECO:0007669"/>
    <property type="project" value="UniProtKB-UniRule"/>
</dbReference>
<evidence type="ECO:0000256" key="6">
    <source>
        <dbReference type="ARBA" id="ARBA00022692"/>
    </source>
</evidence>
<dbReference type="Gene3D" id="3.80.10.10">
    <property type="entry name" value="Ribonuclease Inhibitor"/>
    <property type="match status" value="1"/>
</dbReference>
<keyword evidence="2" id="KW-0723">Serine/threonine-protein kinase</keyword>
<comment type="caution">
    <text evidence="19">The sequence shown here is derived from an EMBL/GenBank/DDBJ whole genome shotgun (WGS) entry which is preliminary data.</text>
</comment>
<keyword evidence="20" id="KW-1185">Reference proteome</keyword>
<dbReference type="AlphaFoldDB" id="A0AA88CYU0"/>
<dbReference type="EMBL" id="BTGU01000006">
    <property type="protein sequence ID" value="GMN37090.1"/>
    <property type="molecule type" value="Genomic_DNA"/>
</dbReference>
<feature type="transmembrane region" description="Helical" evidence="16">
    <location>
        <begin position="511"/>
        <end position="536"/>
    </location>
</feature>
<dbReference type="GO" id="GO:0004674">
    <property type="term" value="F:protein serine/threonine kinase activity"/>
    <property type="evidence" value="ECO:0007669"/>
    <property type="project" value="UniProtKB-KW"/>
</dbReference>
<dbReference type="Pfam" id="PF00560">
    <property type="entry name" value="LRR_1"/>
    <property type="match status" value="2"/>
</dbReference>
<evidence type="ECO:0000259" key="18">
    <source>
        <dbReference type="PROSITE" id="PS50011"/>
    </source>
</evidence>
<evidence type="ECO:0000256" key="15">
    <source>
        <dbReference type="PROSITE-ProRule" id="PRU10141"/>
    </source>
</evidence>
<dbReference type="InterPro" id="IPR032675">
    <property type="entry name" value="LRR_dom_sf"/>
</dbReference>
<evidence type="ECO:0000256" key="3">
    <source>
        <dbReference type="ARBA" id="ARBA00022553"/>
    </source>
</evidence>
<evidence type="ECO:0000313" key="20">
    <source>
        <dbReference type="Proteomes" id="UP001187192"/>
    </source>
</evidence>
<dbReference type="InterPro" id="IPR000719">
    <property type="entry name" value="Prot_kinase_dom"/>
</dbReference>
<keyword evidence="7 17" id="KW-0732">Signal</keyword>
<evidence type="ECO:0000256" key="8">
    <source>
        <dbReference type="ARBA" id="ARBA00022737"/>
    </source>
</evidence>
<dbReference type="SUPFAM" id="SSF56112">
    <property type="entry name" value="Protein kinase-like (PK-like)"/>
    <property type="match status" value="1"/>
</dbReference>
<evidence type="ECO:0000256" key="2">
    <source>
        <dbReference type="ARBA" id="ARBA00022527"/>
    </source>
</evidence>
<keyword evidence="14" id="KW-0675">Receptor</keyword>
<keyword evidence="9 15" id="KW-0547">Nucleotide-binding</keyword>
<dbReference type="InterPro" id="IPR011009">
    <property type="entry name" value="Kinase-like_dom_sf"/>
</dbReference>
<dbReference type="InterPro" id="IPR017441">
    <property type="entry name" value="Protein_kinase_ATP_BS"/>
</dbReference>
<name>A0AA88CYU0_FICCA</name>
<dbReference type="PANTHER" id="PTHR45631:SF202">
    <property type="entry name" value="SENESCENCE-INDUCED RECEPTOR-LIKE SERINE_THREONINE-PROTEIN KINASE"/>
    <property type="match status" value="1"/>
</dbReference>
<dbReference type="PRINTS" id="PR00019">
    <property type="entry name" value="LEURICHRPT"/>
</dbReference>
<dbReference type="GO" id="GO:0016020">
    <property type="term" value="C:membrane"/>
    <property type="evidence" value="ECO:0007669"/>
    <property type="project" value="UniProtKB-SubCell"/>
</dbReference>
<dbReference type="Proteomes" id="UP001187192">
    <property type="component" value="Unassembled WGS sequence"/>
</dbReference>
<dbReference type="Pfam" id="PF00069">
    <property type="entry name" value="Pkinase"/>
    <property type="match status" value="1"/>
</dbReference>
<keyword evidence="3" id="KW-0597">Phosphoprotein</keyword>
<dbReference type="InterPro" id="IPR008271">
    <property type="entry name" value="Ser/Thr_kinase_AS"/>
</dbReference>
<keyword evidence="13 16" id="KW-0472">Membrane</keyword>
<evidence type="ECO:0000256" key="9">
    <source>
        <dbReference type="ARBA" id="ARBA00022741"/>
    </source>
</evidence>
<evidence type="ECO:0000256" key="10">
    <source>
        <dbReference type="ARBA" id="ARBA00022777"/>
    </source>
</evidence>